<evidence type="ECO:0000313" key="5">
    <source>
        <dbReference type="EMBL" id="APW59932.1"/>
    </source>
</evidence>
<evidence type="ECO:0000256" key="3">
    <source>
        <dbReference type="ARBA" id="ARBA00023125"/>
    </source>
</evidence>
<evidence type="ECO:0000256" key="4">
    <source>
        <dbReference type="ARBA" id="ARBA00023163"/>
    </source>
</evidence>
<comment type="similarity">
    <text evidence="1">Belongs to the BlaI transcriptional regulatory family.</text>
</comment>
<dbReference type="InterPro" id="IPR005650">
    <property type="entry name" value="BlaI_family"/>
</dbReference>
<accession>A0A1U7CLW9</accession>
<dbReference type="AlphaFoldDB" id="A0A1U7CLW9"/>
<keyword evidence="3" id="KW-0238">DNA-binding</keyword>
<dbReference type="Gene3D" id="1.10.10.10">
    <property type="entry name" value="Winged helix-like DNA-binding domain superfamily/Winged helix DNA-binding domain"/>
    <property type="match status" value="1"/>
</dbReference>
<dbReference type="RefSeq" id="WP_076344221.1">
    <property type="nucleotide sequence ID" value="NZ_CP019082.1"/>
</dbReference>
<protein>
    <submittedName>
        <fullName evidence="5">Methicillin resistance regulatory protein MecI</fullName>
    </submittedName>
</protein>
<dbReference type="PIRSF" id="PIRSF019455">
    <property type="entry name" value="CopR_AtkY"/>
    <property type="match status" value="1"/>
</dbReference>
<dbReference type="KEGG" id="pbor:BSF38_01393"/>
<dbReference type="InterPro" id="IPR036388">
    <property type="entry name" value="WH-like_DNA-bd_sf"/>
</dbReference>
<name>A0A1U7CLW9_9BACT</name>
<sequence>MGRPPAKDLTERELEVMHVFWSRGEATAAETRDRLEASGLDRTYTTIANLVRGLQEKGFLQQVNDERPFVYRAARSYEDVSGRLLGDLVHRVFRGSRAQLLCRLVDERKLSAEERAVLERILEGQDQ</sequence>
<dbReference type="GO" id="GO:0003677">
    <property type="term" value="F:DNA binding"/>
    <property type="evidence" value="ECO:0007669"/>
    <property type="project" value="UniProtKB-KW"/>
</dbReference>
<keyword evidence="4" id="KW-0804">Transcription</keyword>
<dbReference type="Pfam" id="PF03965">
    <property type="entry name" value="Penicillinase_R"/>
    <property type="match status" value="1"/>
</dbReference>
<evidence type="ECO:0000256" key="1">
    <source>
        <dbReference type="ARBA" id="ARBA00011046"/>
    </source>
</evidence>
<gene>
    <name evidence="5" type="primary">mecI_2</name>
    <name evidence="5" type="ORF">BSF38_01393</name>
</gene>
<evidence type="ECO:0000313" key="6">
    <source>
        <dbReference type="Proteomes" id="UP000186309"/>
    </source>
</evidence>
<dbReference type="STRING" id="1387353.BSF38_01393"/>
<dbReference type="GO" id="GO:0045892">
    <property type="term" value="P:negative regulation of DNA-templated transcription"/>
    <property type="evidence" value="ECO:0007669"/>
    <property type="project" value="InterPro"/>
</dbReference>
<dbReference type="Gene3D" id="1.10.4040.10">
    <property type="entry name" value="Penicillinase repressor domain"/>
    <property type="match status" value="1"/>
</dbReference>
<keyword evidence="2" id="KW-0805">Transcription regulation</keyword>
<dbReference type="EMBL" id="CP019082">
    <property type="protein sequence ID" value="APW59932.1"/>
    <property type="molecule type" value="Genomic_DNA"/>
</dbReference>
<reference evidence="6" key="1">
    <citation type="submission" date="2016-12" db="EMBL/GenBank/DDBJ databases">
        <title>Comparative genomics of four Isosphaeraceae planctomycetes: a common pool of plasmids and glycoside hydrolase genes.</title>
        <authorList>
            <person name="Ivanova A."/>
        </authorList>
    </citation>
    <scope>NUCLEOTIDE SEQUENCE [LARGE SCALE GENOMIC DNA]</scope>
    <source>
        <strain evidence="6">PX4</strain>
    </source>
</reference>
<dbReference type="OrthoDB" id="280196at2"/>
<proteinExistence type="inferred from homology"/>
<organism evidence="5 6">
    <name type="scientific">Paludisphaera borealis</name>
    <dbReference type="NCBI Taxonomy" id="1387353"/>
    <lineage>
        <taxon>Bacteria</taxon>
        <taxon>Pseudomonadati</taxon>
        <taxon>Planctomycetota</taxon>
        <taxon>Planctomycetia</taxon>
        <taxon>Isosphaerales</taxon>
        <taxon>Isosphaeraceae</taxon>
        <taxon>Paludisphaera</taxon>
    </lineage>
</organism>
<evidence type="ECO:0000256" key="2">
    <source>
        <dbReference type="ARBA" id="ARBA00023015"/>
    </source>
</evidence>
<dbReference type="SUPFAM" id="SSF46785">
    <property type="entry name" value="Winged helix' DNA-binding domain"/>
    <property type="match status" value="1"/>
</dbReference>
<dbReference type="InterPro" id="IPR036390">
    <property type="entry name" value="WH_DNA-bd_sf"/>
</dbReference>
<keyword evidence="6" id="KW-1185">Reference proteome</keyword>
<dbReference type="Proteomes" id="UP000186309">
    <property type="component" value="Chromosome"/>
</dbReference>